<dbReference type="Gene3D" id="1.10.1780.10">
    <property type="entry name" value="Clp, N-terminal domain"/>
    <property type="match status" value="1"/>
</dbReference>
<dbReference type="PROSITE" id="PS51903">
    <property type="entry name" value="CLP_R"/>
    <property type="match status" value="1"/>
</dbReference>
<keyword evidence="9" id="KW-1185">Reference proteome</keyword>
<reference evidence="8" key="1">
    <citation type="submission" date="2020-03" db="EMBL/GenBank/DDBJ databases">
        <title>A high-quality chromosome-level genome assembly of a woody plant with both climbing and erect habits, Rhamnella rubrinervis.</title>
        <authorList>
            <person name="Lu Z."/>
            <person name="Yang Y."/>
            <person name="Zhu X."/>
            <person name="Sun Y."/>
        </authorList>
    </citation>
    <scope>NUCLEOTIDE SEQUENCE</scope>
    <source>
        <strain evidence="8">BYM</strain>
        <tissue evidence="8">Leaf</tissue>
    </source>
</reference>
<evidence type="ECO:0000256" key="5">
    <source>
        <dbReference type="PROSITE-ProRule" id="PRU01251"/>
    </source>
</evidence>
<dbReference type="GO" id="GO:0005524">
    <property type="term" value="F:ATP binding"/>
    <property type="evidence" value="ECO:0007669"/>
    <property type="project" value="InterPro"/>
</dbReference>
<dbReference type="GO" id="GO:0016887">
    <property type="term" value="F:ATP hydrolysis activity"/>
    <property type="evidence" value="ECO:0007669"/>
    <property type="project" value="InterPro"/>
</dbReference>
<dbReference type="AlphaFoldDB" id="A0A8K0DMX7"/>
<dbReference type="Pfam" id="PF23569">
    <property type="entry name" value="NBD_SMAX1"/>
    <property type="match status" value="1"/>
</dbReference>
<dbReference type="PANTHER" id="PTHR43572:SF49">
    <property type="entry name" value="PROTEIN SMAX1-LIKE 8"/>
    <property type="match status" value="1"/>
</dbReference>
<evidence type="ECO:0000256" key="4">
    <source>
        <dbReference type="ARBA" id="ARBA00023163"/>
    </source>
</evidence>
<keyword evidence="2 5" id="KW-0677">Repeat</keyword>
<protein>
    <recommendedName>
        <fullName evidence="7">Clp R domain-containing protein</fullName>
    </recommendedName>
</protein>
<dbReference type="InterPro" id="IPR036628">
    <property type="entry name" value="Clp_N_dom_sf"/>
</dbReference>
<evidence type="ECO:0000313" key="8">
    <source>
        <dbReference type="EMBL" id="KAF3433416.1"/>
    </source>
</evidence>
<evidence type="ECO:0000256" key="1">
    <source>
        <dbReference type="ARBA" id="ARBA00008675"/>
    </source>
</evidence>
<keyword evidence="4" id="KW-0804">Transcription</keyword>
<feature type="region of interest" description="Disordered" evidence="6">
    <location>
        <begin position="576"/>
        <end position="611"/>
    </location>
</feature>
<feature type="region of interest" description="Disordered" evidence="6">
    <location>
        <begin position="924"/>
        <end position="963"/>
    </location>
</feature>
<comment type="caution">
    <text evidence="8">The sequence shown here is derived from an EMBL/GenBank/DDBJ whole genome shotgun (WGS) entry which is preliminary data.</text>
</comment>
<sequence>MPTPVSVARQCLTPEAAHALDEAVAVARRRGHAQTTSLHAVSALLSLPSSTLRDACARARNSAYSPRLQFKALELCLSVSLDRGTSTQLADDPPVSNSLMAAIKRSQANQRRQPENYHLYHQIPQQSSISCVKVELQHLILSILDDPVVSRVFSEAGFRSSEIKLAILRPFPQLLRYSRSRGPPLFLCNLAEYGTGSGRRGSVVSFPGFPCFFCDGDENCRRIGEVLDRNKGRNPLLVGVCACDALQSFTDALEKRKEGVLPVGLSGLNIISIENEISSYITENCDNGCLSSRLKEVGQLAEQCLGPGLVVNFGDLKAFVGENSRGDTVSNVVGQLTRLMEVRIGKIWLIGSAACYESYLKFVSRYPSIEKEWDLQLLPITSLRSSMADSYPRSSLMESFVPFGGLFSAPTDLKLPVSGPLQCLPCSHQCNEKCEQEGFAASKEGFTTSSAEQYPSALPSWLQMAALSPNKELEAKTKDDGVVLNAKLTGLQKKWDNTCQHLHNTQPLPEANLFPAVVGSRPAESKKDSADNQGSNNADVSWDETKCVNVNSCMPIGIEKISKSPLSIPYPVVSKPSKDEDLESGGIRSPCSLSNSSVGDDSRTSPASATSVTTDLGLGMCSSSGYNVVKKPQNLRNAEHQQDISSCFSANADLVNGYISNHRAQSSSSSSPENHGQFDPSDVKKLFSALLERVGWQWEAISVISQTIAHCRTRGEKRHGAVQRRDIWLNFIGGDRFGKRKIAVALAELLYGSREKLICVDLSSQDRMVNSKTILDCQELNGYDVKFRGKTSVDYVAGELSRKSLAVVYLENVDKSDVPAQRCLSQAILTGKFSNSYGREVSTNNAIFVTTSTFSEGKPSNYTEEKILRAKGWPMKIKVEHSIGSSIVSQDRMVSTIREGVSSPILMNKRKVIRANELLEQHEISETSKRAHKTSTGNLDLNLPAEDDEVQQTDDGNSENDSASESSRAWLQDFIAQVDETVTFKPVDFDTLAEKILKEIKNSFHKFVPSECLLEIDSRIMEQLLAATYLSDRYAVVEDWISQVLSRAFAEIPKKYSLNSHSIVKLITCEGLSLEEDKNPRVCLPSRIILN</sequence>
<dbReference type="OrthoDB" id="1723324at2759"/>
<organism evidence="8 9">
    <name type="scientific">Rhamnella rubrinervis</name>
    <dbReference type="NCBI Taxonomy" id="2594499"/>
    <lineage>
        <taxon>Eukaryota</taxon>
        <taxon>Viridiplantae</taxon>
        <taxon>Streptophyta</taxon>
        <taxon>Embryophyta</taxon>
        <taxon>Tracheophyta</taxon>
        <taxon>Spermatophyta</taxon>
        <taxon>Magnoliopsida</taxon>
        <taxon>eudicotyledons</taxon>
        <taxon>Gunneridae</taxon>
        <taxon>Pentapetalae</taxon>
        <taxon>rosids</taxon>
        <taxon>fabids</taxon>
        <taxon>Rosales</taxon>
        <taxon>Rhamnaceae</taxon>
        <taxon>rhamnoid group</taxon>
        <taxon>Rhamneae</taxon>
        <taxon>Rhamnella</taxon>
    </lineage>
</organism>
<feature type="region of interest" description="Disordered" evidence="6">
    <location>
        <begin position="519"/>
        <end position="540"/>
    </location>
</feature>
<dbReference type="InterPro" id="IPR004176">
    <property type="entry name" value="Clp_R_N"/>
</dbReference>
<feature type="domain" description="Clp R" evidence="7">
    <location>
        <begin position="8"/>
        <end position="173"/>
    </location>
</feature>
<dbReference type="SUPFAM" id="SSF52540">
    <property type="entry name" value="P-loop containing nucleoside triphosphate hydrolases"/>
    <property type="match status" value="1"/>
</dbReference>
<dbReference type="InterPro" id="IPR027417">
    <property type="entry name" value="P-loop_NTPase"/>
</dbReference>
<dbReference type="EMBL" id="VOIH02000011">
    <property type="protein sequence ID" value="KAF3433416.1"/>
    <property type="molecule type" value="Genomic_DNA"/>
</dbReference>
<evidence type="ECO:0000256" key="3">
    <source>
        <dbReference type="ARBA" id="ARBA00023015"/>
    </source>
</evidence>
<comment type="similarity">
    <text evidence="1">Belongs to the ClpA/ClpB family.</text>
</comment>
<dbReference type="Gene3D" id="3.40.50.300">
    <property type="entry name" value="P-loop containing nucleotide triphosphate hydrolases"/>
    <property type="match status" value="1"/>
</dbReference>
<evidence type="ECO:0000259" key="7">
    <source>
        <dbReference type="PROSITE" id="PS51903"/>
    </source>
</evidence>
<name>A0A8K0DMX7_9ROSA</name>
<gene>
    <name evidence="8" type="ORF">FNV43_RR24518</name>
</gene>
<feature type="compositionally biased region" description="Acidic residues" evidence="6">
    <location>
        <begin position="945"/>
        <end position="958"/>
    </location>
</feature>
<dbReference type="InterPro" id="IPR003959">
    <property type="entry name" value="ATPase_AAA_core"/>
</dbReference>
<evidence type="ECO:0000256" key="6">
    <source>
        <dbReference type="SAM" id="MobiDB-lite"/>
    </source>
</evidence>
<dbReference type="InterPro" id="IPR051650">
    <property type="entry name" value="SL_signaling_regulator"/>
</dbReference>
<dbReference type="InterPro" id="IPR058954">
    <property type="entry name" value="AAA_lid_SMAX1"/>
</dbReference>
<keyword evidence="3" id="KW-0805">Transcription regulation</keyword>
<evidence type="ECO:0000256" key="2">
    <source>
        <dbReference type="ARBA" id="ARBA00022737"/>
    </source>
</evidence>
<dbReference type="PANTHER" id="PTHR43572">
    <property type="entry name" value="CHAPERONE PROTEIN CLPD, CHLOROPLASTIC"/>
    <property type="match status" value="1"/>
</dbReference>
<dbReference type="Pfam" id="PF26587">
    <property type="entry name" value="AAA_lid_SMAX1"/>
    <property type="match status" value="1"/>
</dbReference>
<dbReference type="Pfam" id="PF07724">
    <property type="entry name" value="AAA_2"/>
    <property type="match status" value="1"/>
</dbReference>
<dbReference type="Proteomes" id="UP000796880">
    <property type="component" value="Unassembled WGS sequence"/>
</dbReference>
<evidence type="ECO:0000313" key="9">
    <source>
        <dbReference type="Proteomes" id="UP000796880"/>
    </source>
</evidence>
<dbReference type="InterPro" id="IPR058680">
    <property type="entry name" value="NBD_SMAX1-like"/>
</dbReference>
<proteinExistence type="inferred from homology"/>
<feature type="compositionally biased region" description="Polar residues" evidence="6">
    <location>
        <begin position="591"/>
        <end position="611"/>
    </location>
</feature>
<accession>A0A8K0DMX7</accession>